<dbReference type="STRING" id="1379870.SD10_11785"/>
<dbReference type="AlphaFoldDB" id="A0A0E3ZW41"/>
<protein>
    <submittedName>
        <fullName evidence="5">AraC family transcriptional regulator</fullName>
    </submittedName>
</protein>
<dbReference type="Gene3D" id="1.10.10.60">
    <property type="entry name" value="Homeodomain-like"/>
    <property type="match status" value="2"/>
</dbReference>
<dbReference type="Pfam" id="PF12833">
    <property type="entry name" value="HTH_18"/>
    <property type="match status" value="1"/>
</dbReference>
<evidence type="ECO:0000259" key="4">
    <source>
        <dbReference type="PROSITE" id="PS01124"/>
    </source>
</evidence>
<dbReference type="InterPro" id="IPR050204">
    <property type="entry name" value="AraC_XylS_family_regulators"/>
</dbReference>
<keyword evidence="2" id="KW-0238">DNA-binding</keyword>
<organism evidence="5 6">
    <name type="scientific">Spirosoma radiotolerans</name>
    <dbReference type="NCBI Taxonomy" id="1379870"/>
    <lineage>
        <taxon>Bacteria</taxon>
        <taxon>Pseudomonadati</taxon>
        <taxon>Bacteroidota</taxon>
        <taxon>Cytophagia</taxon>
        <taxon>Cytophagales</taxon>
        <taxon>Cytophagaceae</taxon>
        <taxon>Spirosoma</taxon>
    </lineage>
</organism>
<evidence type="ECO:0000313" key="5">
    <source>
        <dbReference type="EMBL" id="AKD55483.1"/>
    </source>
</evidence>
<dbReference type="SUPFAM" id="SSF46689">
    <property type="entry name" value="Homeodomain-like"/>
    <property type="match status" value="2"/>
</dbReference>
<dbReference type="GO" id="GO:0043565">
    <property type="term" value="F:sequence-specific DNA binding"/>
    <property type="evidence" value="ECO:0007669"/>
    <property type="project" value="InterPro"/>
</dbReference>
<dbReference type="InterPro" id="IPR020449">
    <property type="entry name" value="Tscrpt_reg_AraC-type_HTH"/>
</dbReference>
<dbReference type="HOGENOM" id="CLU_073843_1_0_10"/>
<dbReference type="OrthoDB" id="4480133at2"/>
<dbReference type="Proteomes" id="UP000033054">
    <property type="component" value="Chromosome"/>
</dbReference>
<keyword evidence="1" id="KW-0805">Transcription regulation</keyword>
<dbReference type="KEGG" id="srd:SD10_11785"/>
<feature type="domain" description="HTH araC/xylS-type" evidence="4">
    <location>
        <begin position="189"/>
        <end position="287"/>
    </location>
</feature>
<dbReference type="EMBL" id="CP010429">
    <property type="protein sequence ID" value="AKD55483.1"/>
    <property type="molecule type" value="Genomic_DNA"/>
</dbReference>
<keyword evidence="3" id="KW-0804">Transcription</keyword>
<keyword evidence="6" id="KW-1185">Reference proteome</keyword>
<dbReference type="InterPro" id="IPR054015">
    <property type="entry name" value="ExsA-like_N"/>
</dbReference>
<dbReference type="RefSeq" id="WP_046573979.1">
    <property type="nucleotide sequence ID" value="NZ_CP010429.1"/>
</dbReference>
<sequence>MNTHTTQSIRRSSSLVAEVESIAICHYASQAGSIKNQITLRQNLFSFLLEGEKTVYYAGTSVQIKPGQFLLLSAGNCLMSEKTAGKSGRYQSLLISFDNNLLADFFIRHSQTLQTSIDKGHEEPFLQFEQDSFLANYLESLHQLLGVDGSISPGMRAVKLEELLLYLNQTHPGHLQRLHLKSQEATDELLIRQAVSASLDHPVTLEELAFLCHVSLSTFKRRFAHLYGNSPTKWFLEKRMQKAARLLRQDKLKASEIYNELGYENLSSFIQSFKQLYGMTPKQYQVSTLAGTDPNP</sequence>
<dbReference type="PRINTS" id="PR00032">
    <property type="entry name" value="HTHARAC"/>
</dbReference>
<evidence type="ECO:0000313" key="6">
    <source>
        <dbReference type="Proteomes" id="UP000033054"/>
    </source>
</evidence>
<dbReference type="InterPro" id="IPR037923">
    <property type="entry name" value="HTH-like"/>
</dbReference>
<dbReference type="InterPro" id="IPR009057">
    <property type="entry name" value="Homeodomain-like_sf"/>
</dbReference>
<dbReference type="SUPFAM" id="SSF51215">
    <property type="entry name" value="Regulatory protein AraC"/>
    <property type="match status" value="1"/>
</dbReference>
<dbReference type="PROSITE" id="PS01124">
    <property type="entry name" value="HTH_ARAC_FAMILY_2"/>
    <property type="match status" value="1"/>
</dbReference>
<reference evidence="5 6" key="1">
    <citation type="journal article" date="2014" name="Curr. Microbiol.">
        <title>Spirosoma radiotolerans sp. nov., a gamma-radiation-resistant bacterium isolated from gamma ray-irradiated soil.</title>
        <authorList>
            <person name="Lee J.J."/>
            <person name="Srinivasan S."/>
            <person name="Lim S."/>
            <person name="Joe M."/>
            <person name="Im S."/>
            <person name="Bae S.I."/>
            <person name="Park K.R."/>
            <person name="Han J.H."/>
            <person name="Park S.H."/>
            <person name="Joo B.M."/>
            <person name="Park S.J."/>
            <person name="Kim M.K."/>
        </authorList>
    </citation>
    <scope>NUCLEOTIDE SEQUENCE [LARGE SCALE GENOMIC DNA]</scope>
    <source>
        <strain evidence="5 6">DG5A</strain>
    </source>
</reference>
<evidence type="ECO:0000256" key="2">
    <source>
        <dbReference type="ARBA" id="ARBA00023125"/>
    </source>
</evidence>
<evidence type="ECO:0000256" key="3">
    <source>
        <dbReference type="ARBA" id="ARBA00023163"/>
    </source>
</evidence>
<proteinExistence type="predicted"/>
<evidence type="ECO:0000256" key="1">
    <source>
        <dbReference type="ARBA" id="ARBA00023015"/>
    </source>
</evidence>
<dbReference type="PANTHER" id="PTHR46796:SF2">
    <property type="entry name" value="TRANSCRIPTIONAL REGULATORY PROTEIN"/>
    <property type="match status" value="1"/>
</dbReference>
<dbReference type="PANTHER" id="PTHR46796">
    <property type="entry name" value="HTH-TYPE TRANSCRIPTIONAL ACTIVATOR RHAS-RELATED"/>
    <property type="match status" value="1"/>
</dbReference>
<dbReference type="GO" id="GO:0003700">
    <property type="term" value="F:DNA-binding transcription factor activity"/>
    <property type="evidence" value="ECO:0007669"/>
    <property type="project" value="InterPro"/>
</dbReference>
<dbReference type="SMART" id="SM00342">
    <property type="entry name" value="HTH_ARAC"/>
    <property type="match status" value="1"/>
</dbReference>
<dbReference type="PATRIC" id="fig|1379870.5.peg.2562"/>
<dbReference type="Pfam" id="PF22200">
    <property type="entry name" value="ExsA_N"/>
    <property type="match status" value="1"/>
</dbReference>
<dbReference type="InterPro" id="IPR018060">
    <property type="entry name" value="HTH_AraC"/>
</dbReference>
<accession>A0A0E3ZW41</accession>
<name>A0A0E3ZW41_9BACT</name>
<gene>
    <name evidence="5" type="ORF">SD10_11785</name>
</gene>